<organism evidence="3 5">
    <name type="scientific">Anoxybacteroides rupiense</name>
    <dbReference type="NCBI Taxonomy" id="311460"/>
    <lineage>
        <taxon>Bacteria</taxon>
        <taxon>Bacillati</taxon>
        <taxon>Bacillota</taxon>
        <taxon>Bacilli</taxon>
        <taxon>Bacillales</taxon>
        <taxon>Anoxybacillaceae</taxon>
        <taxon>Anoxybacteroides</taxon>
    </lineage>
</organism>
<reference evidence="3 5" key="2">
    <citation type="submission" date="2023-03" db="EMBL/GenBank/DDBJ databases">
        <title>Bacillus Genome Sequencing.</title>
        <authorList>
            <person name="Dunlap C."/>
        </authorList>
    </citation>
    <scope>NUCLEOTIDE SEQUENCE [LARGE SCALE GENOMIC DNA]</scope>
    <source>
        <strain evidence="3 5">NRS-38</strain>
    </source>
</reference>
<dbReference type="AlphaFoldDB" id="A0ABD5IXT2"/>
<reference evidence="2 4" key="1">
    <citation type="submission" date="2023-01" db="EMBL/GenBank/DDBJ databases">
        <title>Genome-based reclassification of Anoxybacillus geothermalis as a later heterotypic synonym of Anoxybacillus rupiensis.</title>
        <authorList>
            <person name="Inan Bektas K."/>
            <person name="Canakci S."/>
            <person name="Belduz A.A."/>
            <person name="Guler H.H."/>
        </authorList>
    </citation>
    <scope>NUCLEOTIDE SEQUENCE [LARGE SCALE GENOMIC DNA]</scope>
    <source>
        <strain evidence="2 4">DSM 17127</strain>
    </source>
</reference>
<protein>
    <submittedName>
        <fullName evidence="3">Helix-turn-helix domain-containing protein</fullName>
    </submittedName>
</protein>
<accession>A0ABD5IXT2</accession>
<dbReference type="InterPro" id="IPR051448">
    <property type="entry name" value="CdaR-like_regulators"/>
</dbReference>
<evidence type="ECO:0000313" key="5">
    <source>
        <dbReference type="Proteomes" id="UP001339962"/>
    </source>
</evidence>
<evidence type="ECO:0000259" key="1">
    <source>
        <dbReference type="Pfam" id="PF13556"/>
    </source>
</evidence>
<dbReference type="PANTHER" id="PTHR33744:SF15">
    <property type="entry name" value="CARBOHYDRATE DIACID REGULATOR"/>
    <property type="match status" value="1"/>
</dbReference>
<dbReference type="EMBL" id="JARTLI010000017">
    <property type="protein sequence ID" value="MED5052171.1"/>
    <property type="molecule type" value="Genomic_DNA"/>
</dbReference>
<gene>
    <name evidence="3" type="ORF">P9850_09935</name>
    <name evidence="2" type="ORF">PNH38_09845</name>
</gene>
<dbReference type="Gene3D" id="1.10.10.2840">
    <property type="entry name" value="PucR C-terminal helix-turn-helix domain"/>
    <property type="match status" value="1"/>
</dbReference>
<feature type="domain" description="PucR C-terminal helix-turn-helix" evidence="1">
    <location>
        <begin position="236"/>
        <end position="294"/>
    </location>
</feature>
<dbReference type="Proteomes" id="UP001339962">
    <property type="component" value="Unassembled WGS sequence"/>
</dbReference>
<dbReference type="InterPro" id="IPR009057">
    <property type="entry name" value="Homeodomain-like_sf"/>
</dbReference>
<dbReference type="Proteomes" id="UP001213979">
    <property type="component" value="Unassembled WGS sequence"/>
</dbReference>
<dbReference type="SUPFAM" id="SSF46689">
    <property type="entry name" value="Homeodomain-like"/>
    <property type="match status" value="1"/>
</dbReference>
<dbReference type="PANTHER" id="PTHR33744">
    <property type="entry name" value="CARBOHYDRATE DIACID REGULATOR"/>
    <property type="match status" value="1"/>
</dbReference>
<evidence type="ECO:0000313" key="4">
    <source>
        <dbReference type="Proteomes" id="UP001213979"/>
    </source>
</evidence>
<dbReference type="InterPro" id="IPR025736">
    <property type="entry name" value="PucR_C-HTH_dom"/>
</dbReference>
<keyword evidence="4" id="KW-1185">Reference proteome</keyword>
<dbReference type="Pfam" id="PF13556">
    <property type="entry name" value="HTH_30"/>
    <property type="match status" value="1"/>
</dbReference>
<comment type="caution">
    <text evidence="3">The sequence shown here is derived from an EMBL/GenBank/DDBJ whole genome shotgun (WGS) entry which is preliminary data.</text>
</comment>
<evidence type="ECO:0000313" key="3">
    <source>
        <dbReference type="EMBL" id="MED5052171.1"/>
    </source>
</evidence>
<name>A0ABD5IXT2_9BACL</name>
<dbReference type="RefSeq" id="WP_159719383.1">
    <property type="nucleotide sequence ID" value="NZ_JACIDF010000004.1"/>
</dbReference>
<dbReference type="InterPro" id="IPR042070">
    <property type="entry name" value="PucR_C-HTH_sf"/>
</dbReference>
<proteinExistence type="predicted"/>
<sequence length="301" mass="35730">MLEQLKAHFKDALLINEQTEQMDKYEWFYTKQGDRIGILKKALTEREKQLLSIFFIPMLQNQRLLTKEEFAWHCFVIQGDDTPLRLLDNHSPYYRFIHFQTKQTAIDQADFHEAIAGLLDETFMIIWENEYGGVIIEKRLSQVEKHLPFLEMIDTLSSDFYVTLHVFIGQTHPNHHELYRHFRLEKQYFHWAKTYIQTQTVYTIEDILPIALIHHHPDSETIQHLRSIVHSIDDELLETIKVFFQCNLNVSSAAKKLYMHRNSLQYRLDKFIEKTGIDIKHFKGAVAVYLAILATESIKNH</sequence>
<dbReference type="EMBL" id="JAQOTG010000008">
    <property type="protein sequence ID" value="MDE8564191.1"/>
    <property type="molecule type" value="Genomic_DNA"/>
</dbReference>
<evidence type="ECO:0000313" key="2">
    <source>
        <dbReference type="EMBL" id="MDE8564191.1"/>
    </source>
</evidence>